<dbReference type="Proteomes" id="UP001159641">
    <property type="component" value="Unassembled WGS sequence"/>
</dbReference>
<dbReference type="GO" id="GO:0070286">
    <property type="term" value="P:axonemal dynein complex assembly"/>
    <property type="evidence" value="ECO:0007669"/>
    <property type="project" value="TreeGrafter"/>
</dbReference>
<sequence>MITCALQNTDEINTAKELIIVFGFFFLIFEITLLSEAFLASMEKDAKERAKRRRENKVLADALKEKGNEAFVKGDYETAILCYSEGLEKLKDMKVLYTNRAQAYIKLGDYRKALVDCEWALKCDEKCTKAYFHMGKAHLALKNYSVSRECYQKILEINSQLQTQVKDYLNQVDLREKADLQEKEAQEALDSGTNTAVTTKNLLEILSKPDQIPSFYAGGIEILTDMMKDCKLAMCLDISQTVQESDDTVFSELVSGTERTLFRTHNGFSIISENEVIRR</sequence>
<evidence type="ECO:0000313" key="12">
    <source>
        <dbReference type="Proteomes" id="UP001159641"/>
    </source>
</evidence>
<keyword evidence="6 9" id="KW-0802">TPR repeat</keyword>
<dbReference type="InterPro" id="IPR043195">
    <property type="entry name" value="TTC12"/>
</dbReference>
<dbReference type="SUPFAM" id="SSF48452">
    <property type="entry name" value="TPR-like"/>
    <property type="match status" value="1"/>
</dbReference>
<evidence type="ECO:0000256" key="3">
    <source>
        <dbReference type="ARBA" id="ARBA00022553"/>
    </source>
</evidence>
<dbReference type="InterPro" id="IPR011990">
    <property type="entry name" value="TPR-like_helical_dom_sf"/>
</dbReference>
<evidence type="ECO:0000256" key="5">
    <source>
        <dbReference type="ARBA" id="ARBA00022794"/>
    </source>
</evidence>
<accession>A0AB34GMN9</accession>
<keyword evidence="10" id="KW-0472">Membrane</keyword>
<feature type="repeat" description="TPR" evidence="9">
    <location>
        <begin position="128"/>
        <end position="161"/>
    </location>
</feature>
<evidence type="ECO:0000256" key="9">
    <source>
        <dbReference type="PROSITE-ProRule" id="PRU00339"/>
    </source>
</evidence>
<keyword evidence="3" id="KW-0597">Phosphoprotein</keyword>
<evidence type="ECO:0000256" key="2">
    <source>
        <dbReference type="ARBA" id="ARBA00022490"/>
    </source>
</evidence>
<gene>
    <name evidence="11" type="ORF">J1605_011876</name>
</gene>
<protein>
    <recommendedName>
        <fullName evidence="8">Tetratricopeptide repeat protein 12</fullName>
    </recommendedName>
</protein>
<keyword evidence="4" id="KW-0677">Repeat</keyword>
<dbReference type="FunFam" id="1.25.40.10:FF:000391">
    <property type="entry name" value="Tetratricopeptide repeat domain 12"/>
    <property type="match status" value="1"/>
</dbReference>
<dbReference type="SMART" id="SM00028">
    <property type="entry name" value="TPR"/>
    <property type="match status" value="3"/>
</dbReference>
<dbReference type="PROSITE" id="PS50005">
    <property type="entry name" value="TPR"/>
    <property type="match status" value="1"/>
</dbReference>
<keyword evidence="10" id="KW-1133">Transmembrane helix</keyword>
<dbReference type="InterPro" id="IPR013105">
    <property type="entry name" value="TPR_2"/>
</dbReference>
<dbReference type="EMBL" id="JAIQCJ010002165">
    <property type="protein sequence ID" value="KAJ8780081.1"/>
    <property type="molecule type" value="Genomic_DNA"/>
</dbReference>
<keyword evidence="10" id="KW-0812">Transmembrane</keyword>
<dbReference type="PANTHER" id="PTHR46540:SF1">
    <property type="entry name" value="TETRATRICOPEPTIDE REPEAT PROTEIN 12"/>
    <property type="match status" value="1"/>
</dbReference>
<evidence type="ECO:0000256" key="7">
    <source>
        <dbReference type="ARBA" id="ARBA00060127"/>
    </source>
</evidence>
<evidence type="ECO:0000256" key="6">
    <source>
        <dbReference type="ARBA" id="ARBA00022803"/>
    </source>
</evidence>
<keyword evidence="2" id="KW-0963">Cytoplasm</keyword>
<dbReference type="GO" id="GO:0005813">
    <property type="term" value="C:centrosome"/>
    <property type="evidence" value="ECO:0007669"/>
    <property type="project" value="TreeGrafter"/>
</dbReference>
<name>A0AB34GMN9_ESCRO</name>
<proteinExistence type="predicted"/>
<dbReference type="AlphaFoldDB" id="A0AB34GMN9"/>
<comment type="subcellular location">
    <subcellularLocation>
        <location evidence="1">Cytoplasm</location>
    </subcellularLocation>
</comment>
<evidence type="ECO:0000256" key="4">
    <source>
        <dbReference type="ARBA" id="ARBA00022737"/>
    </source>
</evidence>
<keyword evidence="12" id="KW-1185">Reference proteome</keyword>
<evidence type="ECO:0000256" key="8">
    <source>
        <dbReference type="ARBA" id="ARBA00073938"/>
    </source>
</evidence>
<evidence type="ECO:0000256" key="10">
    <source>
        <dbReference type="SAM" id="Phobius"/>
    </source>
</evidence>
<dbReference type="GO" id="GO:0007288">
    <property type="term" value="P:sperm axoneme assembly"/>
    <property type="evidence" value="ECO:0007669"/>
    <property type="project" value="TreeGrafter"/>
</dbReference>
<dbReference type="Pfam" id="PF00515">
    <property type="entry name" value="TPR_1"/>
    <property type="match status" value="1"/>
</dbReference>
<comment type="function">
    <text evidence="7">Cytoplasmic protein that plays a role in the proper assembly of dynein arm complexes in motile cilia in both respiratory cells and sperm flagella.</text>
</comment>
<dbReference type="InterPro" id="IPR019734">
    <property type="entry name" value="TPR_rpt"/>
</dbReference>
<dbReference type="Pfam" id="PF07719">
    <property type="entry name" value="TPR_2"/>
    <property type="match status" value="1"/>
</dbReference>
<organism evidence="11 12">
    <name type="scientific">Eschrichtius robustus</name>
    <name type="common">California gray whale</name>
    <name type="synonym">Eschrichtius gibbosus</name>
    <dbReference type="NCBI Taxonomy" id="9764"/>
    <lineage>
        <taxon>Eukaryota</taxon>
        <taxon>Metazoa</taxon>
        <taxon>Chordata</taxon>
        <taxon>Craniata</taxon>
        <taxon>Vertebrata</taxon>
        <taxon>Euteleostomi</taxon>
        <taxon>Mammalia</taxon>
        <taxon>Eutheria</taxon>
        <taxon>Laurasiatheria</taxon>
        <taxon>Artiodactyla</taxon>
        <taxon>Whippomorpha</taxon>
        <taxon>Cetacea</taxon>
        <taxon>Mysticeti</taxon>
        <taxon>Eschrichtiidae</taxon>
        <taxon>Eschrichtius</taxon>
    </lineage>
</organism>
<comment type="caution">
    <text evidence="11">The sequence shown here is derived from an EMBL/GenBank/DDBJ whole genome shotgun (WGS) entry which is preliminary data.</text>
</comment>
<dbReference type="GO" id="GO:0005737">
    <property type="term" value="C:cytoplasm"/>
    <property type="evidence" value="ECO:0007669"/>
    <property type="project" value="UniProtKB-SubCell"/>
</dbReference>
<dbReference type="Gene3D" id="1.25.40.10">
    <property type="entry name" value="Tetratricopeptide repeat domain"/>
    <property type="match status" value="1"/>
</dbReference>
<dbReference type="PANTHER" id="PTHR46540">
    <property type="entry name" value="TETRATRICOPEPTIDE REPEAT PROTEIN 12"/>
    <property type="match status" value="1"/>
</dbReference>
<evidence type="ECO:0000313" key="11">
    <source>
        <dbReference type="EMBL" id="KAJ8780081.1"/>
    </source>
</evidence>
<reference evidence="11 12" key="1">
    <citation type="submission" date="2022-11" db="EMBL/GenBank/DDBJ databases">
        <title>Whole genome sequence of Eschrichtius robustus ER-17-0199.</title>
        <authorList>
            <person name="Bruniche-Olsen A."/>
            <person name="Black A.N."/>
            <person name="Fields C.J."/>
            <person name="Walden K."/>
            <person name="Dewoody J.A."/>
        </authorList>
    </citation>
    <scope>NUCLEOTIDE SEQUENCE [LARGE SCALE GENOMIC DNA]</scope>
    <source>
        <strain evidence="11">ER-17-0199</strain>
        <tissue evidence="11">Blubber</tissue>
    </source>
</reference>
<feature type="transmembrane region" description="Helical" evidence="10">
    <location>
        <begin position="18"/>
        <end position="42"/>
    </location>
</feature>
<evidence type="ECO:0000256" key="1">
    <source>
        <dbReference type="ARBA" id="ARBA00004496"/>
    </source>
</evidence>
<keyword evidence="5" id="KW-0970">Cilium biogenesis/degradation</keyword>